<dbReference type="InterPro" id="IPR009003">
    <property type="entry name" value="Peptidase_S1_PA"/>
</dbReference>
<dbReference type="InterPro" id="IPR001314">
    <property type="entry name" value="Peptidase_S1A"/>
</dbReference>
<dbReference type="GO" id="GO:0006508">
    <property type="term" value="P:proteolysis"/>
    <property type="evidence" value="ECO:0007669"/>
    <property type="project" value="UniProtKB-KW"/>
</dbReference>
<evidence type="ECO:0000256" key="2">
    <source>
        <dbReference type="ARBA" id="ARBA00022801"/>
    </source>
</evidence>
<evidence type="ECO:0000313" key="9">
    <source>
        <dbReference type="Proteomes" id="UP000518911"/>
    </source>
</evidence>
<dbReference type="InterPro" id="IPR018114">
    <property type="entry name" value="TRYPSIN_HIS"/>
</dbReference>
<protein>
    <submittedName>
        <fullName evidence="8">PRS55 protease</fullName>
    </submittedName>
</protein>
<accession>A0A7L3WHF4</accession>
<feature type="non-terminal residue" evidence="8">
    <location>
        <position position="1"/>
    </location>
</feature>
<dbReference type="CDD" id="cd00190">
    <property type="entry name" value="Tryp_SPc"/>
    <property type="match status" value="1"/>
</dbReference>
<keyword evidence="1 8" id="KW-0645">Protease</keyword>
<dbReference type="PANTHER" id="PTHR24252">
    <property type="entry name" value="ACROSIN-RELATED"/>
    <property type="match status" value="1"/>
</dbReference>
<dbReference type="PRINTS" id="PR00722">
    <property type="entry name" value="CHYMOTRYPSIN"/>
</dbReference>
<reference evidence="8 9" key="1">
    <citation type="submission" date="2019-09" db="EMBL/GenBank/DDBJ databases">
        <title>Bird 10,000 Genomes (B10K) Project - Family phase.</title>
        <authorList>
            <person name="Zhang G."/>
        </authorList>
    </citation>
    <scope>NUCLEOTIDE SEQUENCE [LARGE SCALE GENOMIC DNA]</scope>
    <source>
        <strain evidence="8">OUT-0055</strain>
        <tissue evidence="8">Blood</tissue>
    </source>
</reference>
<dbReference type="EMBL" id="VZUJ01011204">
    <property type="protein sequence ID" value="NXV70893.1"/>
    <property type="molecule type" value="Genomic_DNA"/>
</dbReference>
<keyword evidence="2" id="KW-0378">Hydrolase</keyword>
<dbReference type="FunFam" id="2.40.10.10:FF:000073">
    <property type="entry name" value="Trypsin alpha"/>
    <property type="match status" value="1"/>
</dbReference>
<dbReference type="SUPFAM" id="SSF50494">
    <property type="entry name" value="Trypsin-like serine proteases"/>
    <property type="match status" value="1"/>
</dbReference>
<comment type="caution">
    <text evidence="8">The sequence shown here is derived from an EMBL/GenBank/DDBJ whole genome shotgun (WGS) entry which is preliminary data.</text>
</comment>
<evidence type="ECO:0000256" key="4">
    <source>
        <dbReference type="ARBA" id="ARBA00023157"/>
    </source>
</evidence>
<dbReference type="PROSITE" id="PS50240">
    <property type="entry name" value="TRYPSIN_DOM"/>
    <property type="match status" value="1"/>
</dbReference>
<dbReference type="InterPro" id="IPR001254">
    <property type="entry name" value="Trypsin_dom"/>
</dbReference>
<dbReference type="AlphaFoldDB" id="A0A7L3WHF4"/>
<evidence type="ECO:0000313" key="7">
    <source>
        <dbReference type="EMBL" id="NXV72637.1"/>
    </source>
</evidence>
<gene>
    <name evidence="8" type="primary">Prss55_2</name>
    <name evidence="6" type="synonym">Prss55_0</name>
    <name evidence="7" type="synonym">Prss55_1</name>
    <name evidence="8" type="ORF">ATLROG_R04028</name>
    <name evidence="7" type="ORF">ATLROG_R11597</name>
    <name evidence="6" type="ORF">ATLROG_R11672</name>
</gene>
<proteinExistence type="predicted"/>
<name>A0A7L3WHF4_9GRUI</name>
<dbReference type="EMBL" id="VZUJ01073549">
    <property type="protein sequence ID" value="NXV75990.1"/>
    <property type="molecule type" value="Genomic_DNA"/>
</dbReference>
<dbReference type="Proteomes" id="UP000518911">
    <property type="component" value="Unassembled WGS sequence"/>
</dbReference>
<dbReference type="EMBL" id="VZUJ01049432">
    <property type="protein sequence ID" value="NXV72637.1"/>
    <property type="molecule type" value="Genomic_DNA"/>
</dbReference>
<feature type="non-terminal residue" evidence="8">
    <location>
        <position position="129"/>
    </location>
</feature>
<dbReference type="Gene3D" id="2.40.10.10">
    <property type="entry name" value="Trypsin-like serine proteases"/>
    <property type="match status" value="1"/>
</dbReference>
<evidence type="ECO:0000256" key="3">
    <source>
        <dbReference type="ARBA" id="ARBA00022825"/>
    </source>
</evidence>
<dbReference type="InterPro" id="IPR043504">
    <property type="entry name" value="Peptidase_S1_PA_chymotrypsin"/>
</dbReference>
<feature type="domain" description="Peptidase S1" evidence="5">
    <location>
        <begin position="1"/>
        <end position="129"/>
    </location>
</feature>
<dbReference type="SMART" id="SM00020">
    <property type="entry name" value="Tryp_SPc"/>
    <property type="match status" value="1"/>
</dbReference>
<evidence type="ECO:0000313" key="8">
    <source>
        <dbReference type="EMBL" id="NXV75990.1"/>
    </source>
</evidence>
<sequence length="129" mass="14151">ITAGRYAKTGEVPWLVSIQSNGNHICGGTIISALWILTAAHCFADEVPADLTVVVGGTDLSVPVEEHKPESLILHKKFDRQSMENDIALILLTSPIEFNSVKIPICLPFMYEVNTWQQCWVAGWGTKSA</sequence>
<dbReference type="PANTHER" id="PTHR24252:SF7">
    <property type="entry name" value="HYALIN"/>
    <property type="match status" value="1"/>
</dbReference>
<keyword evidence="9" id="KW-1185">Reference proteome</keyword>
<dbReference type="PROSITE" id="PS00134">
    <property type="entry name" value="TRYPSIN_HIS"/>
    <property type="match status" value="1"/>
</dbReference>
<keyword evidence="3" id="KW-0720">Serine protease</keyword>
<dbReference type="GO" id="GO:0004252">
    <property type="term" value="F:serine-type endopeptidase activity"/>
    <property type="evidence" value="ECO:0007669"/>
    <property type="project" value="InterPro"/>
</dbReference>
<dbReference type="Pfam" id="PF00089">
    <property type="entry name" value="Trypsin"/>
    <property type="match status" value="1"/>
</dbReference>
<keyword evidence="4" id="KW-1015">Disulfide bond</keyword>
<evidence type="ECO:0000256" key="1">
    <source>
        <dbReference type="ARBA" id="ARBA00022670"/>
    </source>
</evidence>
<dbReference type="OrthoDB" id="9069646at2759"/>
<evidence type="ECO:0000259" key="5">
    <source>
        <dbReference type="PROSITE" id="PS50240"/>
    </source>
</evidence>
<evidence type="ECO:0000313" key="6">
    <source>
        <dbReference type="EMBL" id="NXV70893.1"/>
    </source>
</evidence>
<organism evidence="8 9">
    <name type="scientific">Atlantisia rogersi</name>
    <name type="common">Inaccessible Island rail</name>
    <dbReference type="NCBI Taxonomy" id="2478892"/>
    <lineage>
        <taxon>Eukaryota</taxon>
        <taxon>Metazoa</taxon>
        <taxon>Chordata</taxon>
        <taxon>Craniata</taxon>
        <taxon>Vertebrata</taxon>
        <taxon>Euteleostomi</taxon>
        <taxon>Archelosauria</taxon>
        <taxon>Archosauria</taxon>
        <taxon>Dinosauria</taxon>
        <taxon>Saurischia</taxon>
        <taxon>Theropoda</taxon>
        <taxon>Coelurosauria</taxon>
        <taxon>Aves</taxon>
        <taxon>Neognathae</taxon>
        <taxon>Neoaves</taxon>
        <taxon>Gruiformes</taxon>
        <taxon>Rallidae</taxon>
        <taxon>Atlantisia</taxon>
    </lineage>
</organism>